<reference evidence="2" key="1">
    <citation type="journal article" date="2013" name="PLoS ONE">
        <title>Gene expression in gut symbiotic organ of stinkbug affected by extracellular bacterial symbiont.</title>
        <authorList>
            <person name="Futahashi R."/>
            <person name="Tanaka K."/>
            <person name="Tanahashi M."/>
            <person name="Nikoh N."/>
            <person name="Kikuchi Y."/>
            <person name="Lee B.L."/>
            <person name="Fukatsu T."/>
        </authorList>
    </citation>
    <scope>NUCLEOTIDE SEQUENCE</scope>
    <source>
        <tissue evidence="2">Midgut</tissue>
    </source>
</reference>
<organism evidence="2">
    <name type="scientific">Riptortus pedestris</name>
    <name type="common">Bean bug</name>
    <dbReference type="NCBI Taxonomy" id="329032"/>
    <lineage>
        <taxon>Eukaryota</taxon>
        <taxon>Metazoa</taxon>
        <taxon>Ecdysozoa</taxon>
        <taxon>Arthropoda</taxon>
        <taxon>Hexapoda</taxon>
        <taxon>Insecta</taxon>
        <taxon>Pterygota</taxon>
        <taxon>Neoptera</taxon>
        <taxon>Paraneoptera</taxon>
        <taxon>Hemiptera</taxon>
        <taxon>Heteroptera</taxon>
        <taxon>Panheteroptera</taxon>
        <taxon>Pentatomomorpha</taxon>
        <taxon>Coreoidea</taxon>
        <taxon>Alydidae</taxon>
        <taxon>Riptortus</taxon>
    </lineage>
</organism>
<feature type="compositionally biased region" description="Low complexity" evidence="1">
    <location>
        <begin position="33"/>
        <end position="43"/>
    </location>
</feature>
<dbReference type="AlphaFoldDB" id="R4WR09"/>
<sequence length="130" mass="14912">MNYNSPKYSNKVNPPYRNSDEFRSPFASPQNNSPGFSPYSSSSPKKHHKGPMRYFNSSTTSTNSSCSNGSPYKQYNRNNRENYNRNSRGSTDSSNLSLYYDPSALENPWAELEKEYEEKKGKDSPKILKE</sequence>
<name>R4WR09_RIPPE</name>
<proteinExistence type="evidence at transcript level"/>
<feature type="region of interest" description="Disordered" evidence="1">
    <location>
        <begin position="1"/>
        <end position="100"/>
    </location>
</feature>
<protein>
    <submittedName>
        <fullName evidence="2">Unkown protein</fullName>
    </submittedName>
</protein>
<accession>R4WR09</accession>
<evidence type="ECO:0000313" key="2">
    <source>
        <dbReference type="EMBL" id="BAN21341.1"/>
    </source>
</evidence>
<dbReference type="EMBL" id="AK418126">
    <property type="protein sequence ID" value="BAN21341.1"/>
    <property type="molecule type" value="mRNA"/>
</dbReference>
<feature type="compositionally biased region" description="Polar residues" evidence="1">
    <location>
        <begin position="1"/>
        <end position="12"/>
    </location>
</feature>
<evidence type="ECO:0000256" key="1">
    <source>
        <dbReference type="SAM" id="MobiDB-lite"/>
    </source>
</evidence>
<feature type="compositionally biased region" description="Low complexity" evidence="1">
    <location>
        <begin position="56"/>
        <end position="70"/>
    </location>
</feature>